<evidence type="ECO:0000259" key="3">
    <source>
        <dbReference type="PROSITE" id="PS50175"/>
    </source>
</evidence>
<dbReference type="PROSITE" id="PS50175">
    <property type="entry name" value="ASP_PROT_RETROV"/>
    <property type="match status" value="1"/>
</dbReference>
<gene>
    <name evidence="4" type="ORF">O181_029109</name>
</gene>
<keyword evidence="1" id="KW-0645">Protease</keyword>
<evidence type="ECO:0000313" key="4">
    <source>
        <dbReference type="EMBL" id="MBW0489394.1"/>
    </source>
</evidence>
<dbReference type="InterPro" id="IPR001995">
    <property type="entry name" value="Peptidase_A2_cat"/>
</dbReference>
<keyword evidence="1" id="KW-0064">Aspartyl protease</keyword>
<sequence>MQQKINLTIEEILRMSPNFVHKLQELSEKDKEKIKSLNSMDLQERLLTFGFKEIPKPKIHYACPLGFMEIFIGKEEYPIRALVDTGAELNIIPEEIAIKASLTTRNLNMNLRGIGGHTTSLVALSEFTPIILASGEETLIHFFIAKGSVHTVLGRPFLADNNIRLEFSHKQGEILSYQEPDGRRLCMPICKPQALGWQTGPPRGMDLCNMATLVRNTPGKKHQNAKRDNTIINLTQKTQELSISPKSDEFGQDLQNNKWPNNLKRQIEDSTSEDELPNISYKPINNNEETFQILVDGNEKIHGNPFKPKPKKKKVRFSEHHELSDEEIINEIEKDLKIMEERDKNLKDTYHINFLDRPLNNQEELYEWQLENPEFIQQPPNKEDETESTLQNEYNYIYLPYITFEDIYGDEAQEILCEDKYLCQLPGANLNKIQFLELLTEEGIKGNLENQFWDEIFEMATLPRRGLYFNQIWAQWYLGLNGSTYQTGRLKWVGDGYIFIDEDLWWSEFPSEPEIEERNNFVEALKDLILARLLNRHSPFPLGGAQL</sequence>
<dbReference type="CDD" id="cd00303">
    <property type="entry name" value="retropepsin_like"/>
    <property type="match status" value="1"/>
</dbReference>
<dbReference type="GO" id="GO:0006508">
    <property type="term" value="P:proteolysis"/>
    <property type="evidence" value="ECO:0007669"/>
    <property type="project" value="InterPro"/>
</dbReference>
<dbReference type="Gene3D" id="2.40.70.10">
    <property type="entry name" value="Acid Proteases"/>
    <property type="match status" value="1"/>
</dbReference>
<dbReference type="InterPro" id="IPR018061">
    <property type="entry name" value="Retropepsins"/>
</dbReference>
<dbReference type="PROSITE" id="PS00141">
    <property type="entry name" value="ASP_PROTEASE"/>
    <property type="match status" value="1"/>
</dbReference>
<dbReference type="InterPro" id="IPR001969">
    <property type="entry name" value="Aspartic_peptidase_AS"/>
</dbReference>
<dbReference type="EMBL" id="AVOT02010051">
    <property type="protein sequence ID" value="MBW0489394.1"/>
    <property type="molecule type" value="Genomic_DNA"/>
</dbReference>
<reference evidence="4" key="1">
    <citation type="submission" date="2021-03" db="EMBL/GenBank/DDBJ databases">
        <title>Draft genome sequence of rust myrtle Austropuccinia psidii MF-1, a brazilian biotype.</title>
        <authorList>
            <person name="Quecine M.C."/>
            <person name="Pachon D.M.R."/>
            <person name="Bonatelli M.L."/>
            <person name="Correr F.H."/>
            <person name="Franceschini L.M."/>
            <person name="Leite T.F."/>
            <person name="Margarido G.R.A."/>
            <person name="Almeida C.A."/>
            <person name="Ferrarezi J.A."/>
            <person name="Labate C.A."/>
        </authorList>
    </citation>
    <scope>NUCLEOTIDE SEQUENCE</scope>
    <source>
        <strain evidence="4">MF-1</strain>
    </source>
</reference>
<organism evidence="4 5">
    <name type="scientific">Austropuccinia psidii MF-1</name>
    <dbReference type="NCBI Taxonomy" id="1389203"/>
    <lineage>
        <taxon>Eukaryota</taxon>
        <taxon>Fungi</taxon>
        <taxon>Dikarya</taxon>
        <taxon>Basidiomycota</taxon>
        <taxon>Pucciniomycotina</taxon>
        <taxon>Pucciniomycetes</taxon>
        <taxon>Pucciniales</taxon>
        <taxon>Sphaerophragmiaceae</taxon>
        <taxon>Austropuccinia</taxon>
    </lineage>
</organism>
<keyword evidence="2" id="KW-0378">Hydrolase</keyword>
<feature type="domain" description="Peptidase A2" evidence="3">
    <location>
        <begin position="79"/>
        <end position="116"/>
    </location>
</feature>
<keyword evidence="5" id="KW-1185">Reference proteome</keyword>
<evidence type="ECO:0000313" key="5">
    <source>
        <dbReference type="Proteomes" id="UP000765509"/>
    </source>
</evidence>
<dbReference type="AlphaFoldDB" id="A0A9Q3CRU0"/>
<dbReference type="SUPFAM" id="SSF50630">
    <property type="entry name" value="Acid proteases"/>
    <property type="match status" value="1"/>
</dbReference>
<proteinExistence type="predicted"/>
<evidence type="ECO:0000256" key="2">
    <source>
        <dbReference type="ARBA" id="ARBA00022801"/>
    </source>
</evidence>
<dbReference type="GO" id="GO:0004190">
    <property type="term" value="F:aspartic-type endopeptidase activity"/>
    <property type="evidence" value="ECO:0007669"/>
    <property type="project" value="UniProtKB-KW"/>
</dbReference>
<evidence type="ECO:0000256" key="1">
    <source>
        <dbReference type="ARBA" id="ARBA00022750"/>
    </source>
</evidence>
<name>A0A9Q3CRU0_9BASI</name>
<dbReference type="Pfam" id="PF00077">
    <property type="entry name" value="RVP"/>
    <property type="match status" value="1"/>
</dbReference>
<dbReference type="Proteomes" id="UP000765509">
    <property type="component" value="Unassembled WGS sequence"/>
</dbReference>
<protein>
    <recommendedName>
        <fullName evidence="3">Peptidase A2 domain-containing protein</fullName>
    </recommendedName>
</protein>
<accession>A0A9Q3CRU0</accession>
<dbReference type="InterPro" id="IPR021109">
    <property type="entry name" value="Peptidase_aspartic_dom_sf"/>
</dbReference>
<dbReference type="OrthoDB" id="5535068at2759"/>
<comment type="caution">
    <text evidence="4">The sequence shown here is derived from an EMBL/GenBank/DDBJ whole genome shotgun (WGS) entry which is preliminary data.</text>
</comment>